<proteinExistence type="predicted"/>
<evidence type="ECO:0000313" key="2">
    <source>
        <dbReference type="EMBL" id="TIH08484.1"/>
    </source>
</evidence>
<reference evidence="2 3" key="1">
    <citation type="submission" date="2018-10" db="EMBL/GenBank/DDBJ databases">
        <title>Pseudomonas leptonychotis sp. nov., isolated from Weddell seals in Antarctica.</title>
        <authorList>
            <person name="Novakova D."/>
            <person name="Svec P."/>
            <person name="Kralova S."/>
            <person name="Kristofova L."/>
            <person name="Zeman M."/>
            <person name="Pantucek R."/>
            <person name="Maslanova I."/>
            <person name="Sedlacek I."/>
        </authorList>
    </citation>
    <scope>NUCLEOTIDE SEQUENCE [LARGE SCALE GENOMIC DNA]</scope>
    <source>
        <strain evidence="2 3">CCM 8849</strain>
    </source>
</reference>
<evidence type="ECO:0000256" key="1">
    <source>
        <dbReference type="SAM" id="Phobius"/>
    </source>
</evidence>
<accession>A0A4V4R7Y2</accession>
<keyword evidence="3" id="KW-1185">Reference proteome</keyword>
<organism evidence="2 3">
    <name type="scientific">Pseudomonas leptonychotis</name>
    <dbReference type="NCBI Taxonomy" id="2448482"/>
    <lineage>
        <taxon>Bacteria</taxon>
        <taxon>Pseudomonadati</taxon>
        <taxon>Pseudomonadota</taxon>
        <taxon>Gammaproteobacteria</taxon>
        <taxon>Pseudomonadales</taxon>
        <taxon>Pseudomonadaceae</taxon>
        <taxon>Pseudomonas</taxon>
    </lineage>
</organism>
<dbReference type="Proteomes" id="UP000307541">
    <property type="component" value="Unassembled WGS sequence"/>
</dbReference>
<sequence length="72" mass="7886">MDSIRVPSVEAVPFNSAEELLVGVLAEHAIVLLHQVGLFLCDVLGGLISVFRANRLQANRLRSASRRLGRYA</sequence>
<keyword evidence="1" id="KW-1133">Transmembrane helix</keyword>
<evidence type="ECO:0000313" key="3">
    <source>
        <dbReference type="Proteomes" id="UP000307541"/>
    </source>
</evidence>
<name>A0A4V4R7Y2_9PSED</name>
<comment type="caution">
    <text evidence="2">The sequence shown here is derived from an EMBL/GenBank/DDBJ whole genome shotgun (WGS) entry which is preliminary data.</text>
</comment>
<protein>
    <submittedName>
        <fullName evidence="2">Uncharacterized protein</fullName>
    </submittedName>
</protein>
<keyword evidence="1" id="KW-0812">Transmembrane</keyword>
<keyword evidence="1" id="KW-0472">Membrane</keyword>
<feature type="transmembrane region" description="Helical" evidence="1">
    <location>
        <begin position="29"/>
        <end position="51"/>
    </location>
</feature>
<gene>
    <name evidence="2" type="ORF">D8779_13340</name>
</gene>
<dbReference type="AlphaFoldDB" id="A0A4V4R7Y2"/>
<dbReference type="EMBL" id="RFLV01000002">
    <property type="protein sequence ID" value="TIH08484.1"/>
    <property type="molecule type" value="Genomic_DNA"/>
</dbReference>